<dbReference type="Gene3D" id="3.40.930.10">
    <property type="entry name" value="Mannitol-specific EII, Chain A"/>
    <property type="match status" value="1"/>
</dbReference>
<reference evidence="3" key="1">
    <citation type="submission" date="2016-08" db="EMBL/GenBank/DDBJ databases">
        <authorList>
            <person name="Varghese N."/>
            <person name="Submissions Spin"/>
        </authorList>
    </citation>
    <scope>NUCLEOTIDE SEQUENCE [LARGE SCALE GENOMIC DNA]</scope>
    <source>
        <strain evidence="3">R-53094</strain>
    </source>
</reference>
<dbReference type="InterPro" id="IPR002178">
    <property type="entry name" value="PTS_EIIA_type-2_dom"/>
</dbReference>
<proteinExistence type="predicted"/>
<dbReference type="InterPro" id="IPR016152">
    <property type="entry name" value="PTrfase/Anion_transptr"/>
</dbReference>
<dbReference type="STRING" id="1505725.GA0061074_10434"/>
<gene>
    <name evidence="2" type="ORF">GA0061074_10434</name>
</gene>
<organism evidence="2 3">
    <name type="scientific">Weissella bombi</name>
    <dbReference type="NCBI Taxonomy" id="1505725"/>
    <lineage>
        <taxon>Bacteria</taxon>
        <taxon>Bacillati</taxon>
        <taxon>Bacillota</taxon>
        <taxon>Bacilli</taxon>
        <taxon>Lactobacillales</taxon>
        <taxon>Lactobacillaceae</taxon>
        <taxon>Weissella</taxon>
    </lineage>
</organism>
<dbReference type="AlphaFoldDB" id="A0A1C4A6N8"/>
<evidence type="ECO:0000259" key="1">
    <source>
        <dbReference type="Pfam" id="PF00359"/>
    </source>
</evidence>
<dbReference type="Pfam" id="PF00359">
    <property type="entry name" value="PTS_EIIA_2"/>
    <property type="match status" value="1"/>
</dbReference>
<accession>A0A1C4A6N8</accession>
<dbReference type="GO" id="GO:0016740">
    <property type="term" value="F:transferase activity"/>
    <property type="evidence" value="ECO:0007669"/>
    <property type="project" value="UniProtKB-KW"/>
</dbReference>
<evidence type="ECO:0000313" key="3">
    <source>
        <dbReference type="Proteomes" id="UP000199268"/>
    </source>
</evidence>
<dbReference type="EMBL" id="FMAO01000004">
    <property type="protein sequence ID" value="SCB90211.1"/>
    <property type="molecule type" value="Genomic_DNA"/>
</dbReference>
<keyword evidence="2" id="KW-0808">Transferase</keyword>
<dbReference type="SUPFAM" id="SSF55804">
    <property type="entry name" value="Phoshotransferase/anion transport protein"/>
    <property type="match status" value="1"/>
</dbReference>
<protein>
    <submittedName>
        <fullName evidence="2">Phosphoenolpyruvate-dependent sugar phosphotransferase system, EIIA 2</fullName>
    </submittedName>
</protein>
<dbReference type="RefSeq" id="WP_159426650.1">
    <property type="nucleotide sequence ID" value="NZ_BJEE01000001.1"/>
</dbReference>
<dbReference type="Proteomes" id="UP000199268">
    <property type="component" value="Unassembled WGS sequence"/>
</dbReference>
<keyword evidence="3" id="KW-1185">Reference proteome</keyword>
<evidence type="ECO:0000313" key="2">
    <source>
        <dbReference type="EMBL" id="SCB90211.1"/>
    </source>
</evidence>
<sequence length="129" mass="14563">MVKLEFLSVSKIPDTQTLSQLIAERFQLNVIQVQQNILNRENLGSTMIAPDISMPHVEMPNIIKQGLFLITNKQSFMLVLVIDSNQPDEQLIAILKGLLVEQSLEKLRKASSQQDFEKLIGEVKNYAIG</sequence>
<name>A0A1C4A6N8_9LACO</name>
<keyword evidence="2" id="KW-0670">Pyruvate</keyword>
<feature type="domain" description="PTS EIIA type-2" evidence="1">
    <location>
        <begin position="21"/>
        <end position="120"/>
    </location>
</feature>